<dbReference type="SUPFAM" id="SSF53597">
    <property type="entry name" value="Dihydrofolate reductase-like"/>
    <property type="match status" value="1"/>
</dbReference>
<feature type="domain" description="Bacterial bifunctional deaminase-reductase C-terminal" evidence="1">
    <location>
        <begin position="66"/>
        <end position="161"/>
    </location>
</feature>
<dbReference type="PANTHER" id="PTHR38011:SF11">
    <property type="entry name" value="2,5-DIAMINO-6-RIBOSYLAMINO-4(3H)-PYRIMIDINONE 5'-PHOSPHATE REDUCTASE"/>
    <property type="match status" value="1"/>
</dbReference>
<gene>
    <name evidence="2" type="ORF">A2Z22_01210</name>
</gene>
<dbReference type="EMBL" id="MGFS01000018">
    <property type="protein sequence ID" value="OGM11384.1"/>
    <property type="molecule type" value="Genomic_DNA"/>
</dbReference>
<dbReference type="Pfam" id="PF01872">
    <property type="entry name" value="RibD_C"/>
    <property type="match status" value="2"/>
</dbReference>
<dbReference type="InterPro" id="IPR002734">
    <property type="entry name" value="RibDG_C"/>
</dbReference>
<comment type="caution">
    <text evidence="2">The sequence shown here is derived from an EMBL/GenBank/DDBJ whole genome shotgun (WGS) entry which is preliminary data.</text>
</comment>
<evidence type="ECO:0000313" key="2">
    <source>
        <dbReference type="EMBL" id="OGM11384.1"/>
    </source>
</evidence>
<name>A0A1F7X8M4_9BACT</name>
<proteinExistence type="predicted"/>
<dbReference type="GO" id="GO:0008703">
    <property type="term" value="F:5-amino-6-(5-phosphoribosylamino)uracil reductase activity"/>
    <property type="evidence" value="ECO:0007669"/>
    <property type="project" value="InterPro"/>
</dbReference>
<dbReference type="PANTHER" id="PTHR38011">
    <property type="entry name" value="DIHYDROFOLATE REDUCTASE FAMILY PROTEIN (AFU_ORTHOLOGUE AFUA_8G06820)"/>
    <property type="match status" value="1"/>
</dbReference>
<organism evidence="2 3">
    <name type="scientific">Candidatus Woesebacteria bacterium RBG_16_34_12</name>
    <dbReference type="NCBI Taxonomy" id="1802480"/>
    <lineage>
        <taxon>Bacteria</taxon>
        <taxon>Candidatus Woeseibacteriota</taxon>
    </lineage>
</organism>
<dbReference type="Proteomes" id="UP000177053">
    <property type="component" value="Unassembled WGS sequence"/>
</dbReference>
<accession>A0A1F7X8M4</accession>
<protein>
    <recommendedName>
        <fullName evidence="1">Bacterial bifunctional deaminase-reductase C-terminal domain-containing protein</fullName>
    </recommendedName>
</protein>
<evidence type="ECO:0000259" key="1">
    <source>
        <dbReference type="Pfam" id="PF01872"/>
    </source>
</evidence>
<sequence>MKITLYMAISVDGYIAKKDGDSDWISEDDNENFEEEIGKRGCIIVGRKTFDQFKGDLYPIEGVTNIILTTNQKEKKEDRNVFFACSPQEAVEIAKKQGHKEVLLIGGGTTNRLFLKENLIDEVILSVHPLILGDGIKLFDGGSFDVGLELIGVNKLEEDLVQLRYKVKK</sequence>
<dbReference type="InterPro" id="IPR050765">
    <property type="entry name" value="Riboflavin_Biosynth_HTPR"/>
</dbReference>
<dbReference type="InterPro" id="IPR024072">
    <property type="entry name" value="DHFR-like_dom_sf"/>
</dbReference>
<dbReference type="AlphaFoldDB" id="A0A1F7X8M4"/>
<dbReference type="GO" id="GO:0009231">
    <property type="term" value="P:riboflavin biosynthetic process"/>
    <property type="evidence" value="ECO:0007669"/>
    <property type="project" value="InterPro"/>
</dbReference>
<feature type="domain" description="Bacterial bifunctional deaminase-reductase C-terminal" evidence="1">
    <location>
        <begin position="2"/>
        <end position="53"/>
    </location>
</feature>
<dbReference type="Gene3D" id="3.40.430.10">
    <property type="entry name" value="Dihydrofolate Reductase, subunit A"/>
    <property type="match status" value="1"/>
</dbReference>
<reference evidence="2 3" key="1">
    <citation type="journal article" date="2016" name="Nat. Commun.">
        <title>Thousands of microbial genomes shed light on interconnected biogeochemical processes in an aquifer system.</title>
        <authorList>
            <person name="Anantharaman K."/>
            <person name="Brown C.T."/>
            <person name="Hug L.A."/>
            <person name="Sharon I."/>
            <person name="Castelle C.J."/>
            <person name="Probst A.J."/>
            <person name="Thomas B.C."/>
            <person name="Singh A."/>
            <person name="Wilkins M.J."/>
            <person name="Karaoz U."/>
            <person name="Brodie E.L."/>
            <person name="Williams K.H."/>
            <person name="Hubbard S.S."/>
            <person name="Banfield J.F."/>
        </authorList>
    </citation>
    <scope>NUCLEOTIDE SEQUENCE [LARGE SCALE GENOMIC DNA]</scope>
</reference>
<evidence type="ECO:0000313" key="3">
    <source>
        <dbReference type="Proteomes" id="UP000177053"/>
    </source>
</evidence>